<evidence type="ECO:0000256" key="1">
    <source>
        <dbReference type="SAM" id="MobiDB-lite"/>
    </source>
</evidence>
<keyword evidence="3" id="KW-1185">Reference proteome</keyword>
<proteinExistence type="predicted"/>
<evidence type="ECO:0000313" key="2">
    <source>
        <dbReference type="EMBL" id="KAJ1186078.1"/>
    </source>
</evidence>
<gene>
    <name evidence="2" type="ORF">NDU88_002863</name>
</gene>
<dbReference type="AlphaFoldDB" id="A0AAV7UAV5"/>
<protein>
    <submittedName>
        <fullName evidence="2">Uncharacterized protein</fullName>
    </submittedName>
</protein>
<organism evidence="2 3">
    <name type="scientific">Pleurodeles waltl</name>
    <name type="common">Iberian ribbed newt</name>
    <dbReference type="NCBI Taxonomy" id="8319"/>
    <lineage>
        <taxon>Eukaryota</taxon>
        <taxon>Metazoa</taxon>
        <taxon>Chordata</taxon>
        <taxon>Craniata</taxon>
        <taxon>Vertebrata</taxon>
        <taxon>Euteleostomi</taxon>
        <taxon>Amphibia</taxon>
        <taxon>Batrachia</taxon>
        <taxon>Caudata</taxon>
        <taxon>Salamandroidea</taxon>
        <taxon>Salamandridae</taxon>
        <taxon>Pleurodelinae</taxon>
        <taxon>Pleurodeles</taxon>
    </lineage>
</organism>
<feature type="region of interest" description="Disordered" evidence="1">
    <location>
        <begin position="1"/>
        <end position="40"/>
    </location>
</feature>
<evidence type="ECO:0000313" key="3">
    <source>
        <dbReference type="Proteomes" id="UP001066276"/>
    </source>
</evidence>
<feature type="region of interest" description="Disordered" evidence="1">
    <location>
        <begin position="75"/>
        <end position="128"/>
    </location>
</feature>
<feature type="compositionally biased region" description="Low complexity" evidence="1">
    <location>
        <begin position="108"/>
        <end position="128"/>
    </location>
</feature>
<dbReference type="EMBL" id="JANPWB010000005">
    <property type="protein sequence ID" value="KAJ1186078.1"/>
    <property type="molecule type" value="Genomic_DNA"/>
</dbReference>
<name>A0AAV7UAV5_PLEWA</name>
<sequence length="148" mass="15304">MSFRRSLSLSNTGPIPGIVGAHKGGCPDSAEPAHGLPQPGRALRSVAHRRLHGITLSSGPIRMELVVHGSRQPGRRLGRLMASDSPAVPVTPVSLRQAGQEATHNRGGTQPPAATPSSSPSGDPGTRGSLCQELNWQCRAVVGFAAAI</sequence>
<reference evidence="2" key="1">
    <citation type="journal article" date="2022" name="bioRxiv">
        <title>Sequencing and chromosome-scale assembly of the giantPleurodeles waltlgenome.</title>
        <authorList>
            <person name="Brown T."/>
            <person name="Elewa A."/>
            <person name="Iarovenko S."/>
            <person name="Subramanian E."/>
            <person name="Araus A.J."/>
            <person name="Petzold A."/>
            <person name="Susuki M."/>
            <person name="Suzuki K.-i.T."/>
            <person name="Hayashi T."/>
            <person name="Toyoda A."/>
            <person name="Oliveira C."/>
            <person name="Osipova E."/>
            <person name="Leigh N.D."/>
            <person name="Simon A."/>
            <person name="Yun M.H."/>
        </authorList>
    </citation>
    <scope>NUCLEOTIDE SEQUENCE</scope>
    <source>
        <strain evidence="2">20211129_DDA</strain>
        <tissue evidence="2">Liver</tissue>
    </source>
</reference>
<comment type="caution">
    <text evidence="2">The sequence shown here is derived from an EMBL/GenBank/DDBJ whole genome shotgun (WGS) entry which is preliminary data.</text>
</comment>
<feature type="compositionally biased region" description="Polar residues" evidence="1">
    <location>
        <begin position="1"/>
        <end position="13"/>
    </location>
</feature>
<accession>A0AAV7UAV5</accession>
<dbReference type="Proteomes" id="UP001066276">
    <property type="component" value="Chromosome 3_1"/>
</dbReference>